<feature type="transmembrane region" description="Helical" evidence="7">
    <location>
        <begin position="293"/>
        <end position="316"/>
    </location>
</feature>
<protein>
    <submittedName>
        <fullName evidence="9">MFS transporter</fullName>
    </submittedName>
</protein>
<feature type="transmembrane region" description="Helical" evidence="7">
    <location>
        <begin position="93"/>
        <end position="112"/>
    </location>
</feature>
<evidence type="ECO:0000256" key="4">
    <source>
        <dbReference type="ARBA" id="ARBA00022692"/>
    </source>
</evidence>
<dbReference type="InterPro" id="IPR011701">
    <property type="entry name" value="MFS"/>
</dbReference>
<feature type="transmembrane region" description="Helical" evidence="7">
    <location>
        <begin position="35"/>
        <end position="58"/>
    </location>
</feature>
<feature type="transmembrane region" description="Helical" evidence="7">
    <location>
        <begin position="204"/>
        <end position="227"/>
    </location>
</feature>
<dbReference type="InterPro" id="IPR036259">
    <property type="entry name" value="MFS_trans_sf"/>
</dbReference>
<proteinExistence type="predicted"/>
<comment type="subcellular location">
    <subcellularLocation>
        <location evidence="1">Cell membrane</location>
        <topology evidence="1">Multi-pass membrane protein</topology>
    </subcellularLocation>
</comment>
<organism evidence="9 10">
    <name type="scientific">Anoxynatronum sibiricum</name>
    <dbReference type="NCBI Taxonomy" id="210623"/>
    <lineage>
        <taxon>Bacteria</taxon>
        <taxon>Bacillati</taxon>
        <taxon>Bacillota</taxon>
        <taxon>Clostridia</taxon>
        <taxon>Eubacteriales</taxon>
        <taxon>Clostridiaceae</taxon>
        <taxon>Anoxynatronum</taxon>
    </lineage>
</organism>
<evidence type="ECO:0000259" key="8">
    <source>
        <dbReference type="PROSITE" id="PS50850"/>
    </source>
</evidence>
<feature type="transmembrane region" description="Helical" evidence="7">
    <location>
        <begin position="158"/>
        <end position="176"/>
    </location>
</feature>
<feature type="transmembrane region" description="Helical" evidence="7">
    <location>
        <begin position="124"/>
        <end position="146"/>
    </location>
</feature>
<gene>
    <name evidence="9" type="ORF">AAIG11_00005</name>
</gene>
<dbReference type="Proteomes" id="UP001407405">
    <property type="component" value="Unassembled WGS sequence"/>
</dbReference>
<keyword evidence="10" id="KW-1185">Reference proteome</keyword>
<accession>A0ABU9VNZ7</accession>
<dbReference type="InterPro" id="IPR050171">
    <property type="entry name" value="MFS_Transporters"/>
</dbReference>
<keyword evidence="6 7" id="KW-0472">Membrane</keyword>
<evidence type="ECO:0000313" key="10">
    <source>
        <dbReference type="Proteomes" id="UP001407405"/>
    </source>
</evidence>
<dbReference type="EMBL" id="JBCITM010000001">
    <property type="protein sequence ID" value="MEN1758841.1"/>
    <property type="molecule type" value="Genomic_DNA"/>
</dbReference>
<keyword evidence="4 7" id="KW-0812">Transmembrane</keyword>
<feature type="transmembrane region" description="Helical" evidence="7">
    <location>
        <begin position="70"/>
        <end position="87"/>
    </location>
</feature>
<keyword evidence="3" id="KW-1003">Cell membrane</keyword>
<reference evidence="9 10" key="1">
    <citation type="submission" date="2024-04" db="EMBL/GenBank/DDBJ databases">
        <title>Genome sequencing and metabolic network reconstruction of aminoacids and betaine degradation by Anoxynatronum sibiricum.</title>
        <authorList>
            <person name="Detkova E.N."/>
            <person name="Boltjanskaja Y.V."/>
            <person name="Mardanov A.V."/>
            <person name="Kevbrin V."/>
        </authorList>
    </citation>
    <scope>NUCLEOTIDE SEQUENCE [LARGE SCALE GENOMIC DNA]</scope>
    <source>
        <strain evidence="9 10">Z-7981</strain>
    </source>
</reference>
<sequence>MTMAAQSIYAVVILYNLALSMYLFLFPLYLDHLVFSPMLIGALVSVSAVFQVILRLPMGAYIDRIGQHNATKLSSAAFLLSIIFFFARPLLPFFIVIQLFSGVSSTLFWPSTQAYVASMSHRTLGYRMGMFNLLTGVAGIVGPLAGGYSKDLVGPEKSFAVLLGVSVILMLVTLALPRLHPGETTGQTMGLMESMLVVIKEKPLYFAGIATFCGATSWALVSSFYPIYMQNQLGFSSTLVGLLVGLRALSSAPGGFLSGIYLEKIKFTGMFFGSILMGAAGFFLIPLTSHFGLQVLIICLIGFSSGALQTVALVFVGEVMPQHLMGTAMAFIGLFWSLSLAVLPPLMGAFDTVHASFTFGGLGVLFLVLGVLGLMVKRDIV</sequence>
<dbReference type="PROSITE" id="PS50850">
    <property type="entry name" value="MFS"/>
    <property type="match status" value="1"/>
</dbReference>
<evidence type="ECO:0000256" key="2">
    <source>
        <dbReference type="ARBA" id="ARBA00022448"/>
    </source>
</evidence>
<dbReference type="Gene3D" id="1.20.1250.20">
    <property type="entry name" value="MFS general substrate transporter like domains"/>
    <property type="match status" value="2"/>
</dbReference>
<keyword evidence="2" id="KW-0813">Transport</keyword>
<name>A0ABU9VNZ7_9CLOT</name>
<evidence type="ECO:0000256" key="6">
    <source>
        <dbReference type="ARBA" id="ARBA00023136"/>
    </source>
</evidence>
<feature type="transmembrane region" description="Helical" evidence="7">
    <location>
        <begin position="328"/>
        <end position="347"/>
    </location>
</feature>
<dbReference type="PANTHER" id="PTHR23517">
    <property type="entry name" value="RESISTANCE PROTEIN MDTM, PUTATIVE-RELATED-RELATED"/>
    <property type="match status" value="1"/>
</dbReference>
<evidence type="ECO:0000256" key="1">
    <source>
        <dbReference type="ARBA" id="ARBA00004651"/>
    </source>
</evidence>
<dbReference type="SUPFAM" id="SSF103473">
    <property type="entry name" value="MFS general substrate transporter"/>
    <property type="match status" value="1"/>
</dbReference>
<feature type="transmembrane region" description="Helical" evidence="7">
    <location>
        <begin position="353"/>
        <end position="376"/>
    </location>
</feature>
<evidence type="ECO:0000256" key="3">
    <source>
        <dbReference type="ARBA" id="ARBA00022475"/>
    </source>
</evidence>
<evidence type="ECO:0000256" key="7">
    <source>
        <dbReference type="SAM" id="Phobius"/>
    </source>
</evidence>
<evidence type="ECO:0000256" key="5">
    <source>
        <dbReference type="ARBA" id="ARBA00022989"/>
    </source>
</evidence>
<evidence type="ECO:0000313" key="9">
    <source>
        <dbReference type="EMBL" id="MEN1758841.1"/>
    </source>
</evidence>
<feature type="transmembrane region" description="Helical" evidence="7">
    <location>
        <begin position="7"/>
        <end position="29"/>
    </location>
</feature>
<feature type="domain" description="Major facilitator superfamily (MFS) profile" evidence="8">
    <location>
        <begin position="4"/>
        <end position="381"/>
    </location>
</feature>
<comment type="caution">
    <text evidence="9">The sequence shown here is derived from an EMBL/GenBank/DDBJ whole genome shotgun (WGS) entry which is preliminary data.</text>
</comment>
<dbReference type="RefSeq" id="WP_343184228.1">
    <property type="nucleotide sequence ID" value="NZ_JBCITM010000001.1"/>
</dbReference>
<dbReference type="InterPro" id="IPR020846">
    <property type="entry name" value="MFS_dom"/>
</dbReference>
<dbReference type="Pfam" id="PF07690">
    <property type="entry name" value="MFS_1"/>
    <property type="match status" value="1"/>
</dbReference>
<keyword evidence="5 7" id="KW-1133">Transmembrane helix</keyword>
<feature type="transmembrane region" description="Helical" evidence="7">
    <location>
        <begin position="239"/>
        <end position="262"/>
    </location>
</feature>
<dbReference type="PANTHER" id="PTHR23517:SF3">
    <property type="entry name" value="INTEGRAL MEMBRANE TRANSPORT PROTEIN"/>
    <property type="match status" value="1"/>
</dbReference>
<feature type="transmembrane region" description="Helical" evidence="7">
    <location>
        <begin position="269"/>
        <end position="287"/>
    </location>
</feature>